<evidence type="ECO:0000259" key="5">
    <source>
        <dbReference type="Pfam" id="PF11797"/>
    </source>
</evidence>
<dbReference type="Pfam" id="PF06030">
    <property type="entry name" value="WxLIP_PGBD"/>
    <property type="match status" value="1"/>
</dbReference>
<dbReference type="eggNOG" id="COG4072">
    <property type="taxonomic scope" value="Bacteria"/>
</dbReference>
<sequence>MFIVLIGFWGFLFAKPAINAYAQGAGFTVSAVIPDNQYNKQATYFDLKVSPNQTQTIYVYVQNLTNQNKTIIAYPNTAYTSDSGSEAYNKNNLKGFSKAPYYLSDIFGAPQKITLKPKETKKVAFTMKMPPKKYKGILEGAFYFLDQSTSAAQATNQKGMAIKNRFALALGIVLREDTQTIVSPHLKMNSVKPTIKDTANFSPAVKANLENTRPTMISNMRVKATISKTKGSKTMYTSSQKNMGMAPNSNFNYSIDWNNDALKAGTYHLHLVARSGTFKWVFDRNFTITLSQARKINKKANVVRNWTWLYILIGILLLILIILITYLIGRHAGKKKDSEGKQGHATEKEEHDKK</sequence>
<dbReference type="STRING" id="1133569.FD21_GL002037"/>
<evidence type="ECO:0000256" key="3">
    <source>
        <dbReference type="SAM" id="SignalP"/>
    </source>
</evidence>
<keyword evidence="7" id="KW-1185">Reference proteome</keyword>
<feature type="signal peptide" evidence="3">
    <location>
        <begin position="1"/>
        <end position="22"/>
    </location>
</feature>
<evidence type="ECO:0000256" key="1">
    <source>
        <dbReference type="SAM" id="MobiDB-lite"/>
    </source>
</evidence>
<comment type="caution">
    <text evidence="6">The sequence shown here is derived from an EMBL/GenBank/DDBJ whole genome shotgun (WGS) entry which is preliminary data.</text>
</comment>
<keyword evidence="2" id="KW-1133">Transmembrane helix</keyword>
<evidence type="ECO:0000313" key="6">
    <source>
        <dbReference type="EMBL" id="KRM84376.1"/>
    </source>
</evidence>
<keyword evidence="2" id="KW-0472">Membrane</keyword>
<keyword evidence="3" id="KW-0732">Signal</keyword>
<dbReference type="EMBL" id="AYYX01000080">
    <property type="protein sequence ID" value="KRM84376.1"/>
    <property type="molecule type" value="Genomic_DNA"/>
</dbReference>
<dbReference type="InterPro" id="IPR021759">
    <property type="entry name" value="WxLIP_HBD"/>
</dbReference>
<feature type="domain" description="WxL Interacting Protein host binding" evidence="5">
    <location>
        <begin position="157"/>
        <end position="298"/>
    </location>
</feature>
<feature type="domain" description="WxL Interacting Protein peptidoglycan binding" evidence="4">
    <location>
        <begin position="27"/>
        <end position="144"/>
    </location>
</feature>
<feature type="compositionally biased region" description="Basic and acidic residues" evidence="1">
    <location>
        <begin position="335"/>
        <end position="354"/>
    </location>
</feature>
<dbReference type="Proteomes" id="UP000051576">
    <property type="component" value="Unassembled WGS sequence"/>
</dbReference>
<evidence type="ECO:0000256" key="2">
    <source>
        <dbReference type="SAM" id="Phobius"/>
    </source>
</evidence>
<dbReference type="InterPro" id="IPR010317">
    <property type="entry name" value="WxLIP_PGBD"/>
</dbReference>
<name>A0A0R2BYQ6_9LACO</name>
<evidence type="ECO:0000259" key="4">
    <source>
        <dbReference type="Pfam" id="PF06030"/>
    </source>
</evidence>
<accession>A0A0R2BYQ6</accession>
<evidence type="ECO:0000313" key="7">
    <source>
        <dbReference type="Proteomes" id="UP000051576"/>
    </source>
</evidence>
<organism evidence="6 7">
    <name type="scientific">Liquorilactobacillus vini DSM 20605</name>
    <dbReference type="NCBI Taxonomy" id="1133569"/>
    <lineage>
        <taxon>Bacteria</taxon>
        <taxon>Bacillati</taxon>
        <taxon>Bacillota</taxon>
        <taxon>Bacilli</taxon>
        <taxon>Lactobacillales</taxon>
        <taxon>Lactobacillaceae</taxon>
        <taxon>Liquorilactobacillus</taxon>
    </lineage>
</organism>
<feature type="transmembrane region" description="Helical" evidence="2">
    <location>
        <begin position="306"/>
        <end position="328"/>
    </location>
</feature>
<gene>
    <name evidence="6" type="ORF">FD21_GL002037</name>
</gene>
<dbReference type="AlphaFoldDB" id="A0A0R2BYQ6"/>
<feature type="region of interest" description="Disordered" evidence="1">
    <location>
        <begin position="334"/>
        <end position="354"/>
    </location>
</feature>
<proteinExistence type="predicted"/>
<reference evidence="6 7" key="1">
    <citation type="journal article" date="2015" name="Genome Announc.">
        <title>Expanding the biotechnology potential of lactobacilli through comparative genomics of 213 strains and associated genera.</title>
        <authorList>
            <person name="Sun Z."/>
            <person name="Harris H.M."/>
            <person name="McCann A."/>
            <person name="Guo C."/>
            <person name="Argimon S."/>
            <person name="Zhang W."/>
            <person name="Yang X."/>
            <person name="Jeffery I.B."/>
            <person name="Cooney J.C."/>
            <person name="Kagawa T.F."/>
            <person name="Liu W."/>
            <person name="Song Y."/>
            <person name="Salvetti E."/>
            <person name="Wrobel A."/>
            <person name="Rasinkangas P."/>
            <person name="Parkhill J."/>
            <person name="Rea M.C."/>
            <person name="O'Sullivan O."/>
            <person name="Ritari J."/>
            <person name="Douillard F.P."/>
            <person name="Paul Ross R."/>
            <person name="Yang R."/>
            <person name="Briner A.E."/>
            <person name="Felis G.E."/>
            <person name="de Vos W.M."/>
            <person name="Barrangou R."/>
            <person name="Klaenhammer T.R."/>
            <person name="Caufield P.W."/>
            <person name="Cui Y."/>
            <person name="Zhang H."/>
            <person name="O'Toole P.W."/>
        </authorList>
    </citation>
    <scope>NUCLEOTIDE SEQUENCE [LARGE SCALE GENOMIC DNA]</scope>
    <source>
        <strain evidence="6 7">DSM 20605</strain>
    </source>
</reference>
<dbReference type="PATRIC" id="fig|1133569.4.peg.2197"/>
<feature type="chain" id="PRO_5006415546" evidence="3">
    <location>
        <begin position="23"/>
        <end position="354"/>
    </location>
</feature>
<protein>
    <submittedName>
        <fullName evidence="6">Uncharacterized protein</fullName>
    </submittedName>
</protein>
<keyword evidence="2" id="KW-0812">Transmembrane</keyword>
<dbReference type="Pfam" id="PF11797">
    <property type="entry name" value="WxLIP_HBD"/>
    <property type="match status" value="1"/>
</dbReference>